<dbReference type="AlphaFoldDB" id="A0A7X0P8H6"/>
<proteinExistence type="predicted"/>
<name>A0A7X0P8H6_9ACTN</name>
<gene>
    <name evidence="2" type="ORF">HD593_012160</name>
</gene>
<protein>
    <submittedName>
        <fullName evidence="2">Uncharacterized protein</fullName>
    </submittedName>
</protein>
<dbReference type="Proteomes" id="UP000565579">
    <property type="component" value="Unassembled WGS sequence"/>
</dbReference>
<evidence type="ECO:0000313" key="2">
    <source>
        <dbReference type="EMBL" id="MBB6557270.1"/>
    </source>
</evidence>
<evidence type="ECO:0000313" key="3">
    <source>
        <dbReference type="Proteomes" id="UP000565579"/>
    </source>
</evidence>
<dbReference type="RefSeq" id="WP_185112854.1">
    <property type="nucleotide sequence ID" value="NZ_JACHMI010000002.1"/>
</dbReference>
<keyword evidence="1" id="KW-1133">Transmembrane helix</keyword>
<accession>A0A7X0P8H6</accession>
<comment type="caution">
    <text evidence="2">The sequence shown here is derived from an EMBL/GenBank/DDBJ whole genome shotgun (WGS) entry which is preliminary data.</text>
</comment>
<keyword evidence="3" id="KW-1185">Reference proteome</keyword>
<sequence length="224" mass="25198">MIAERQRLKPRQRRRLRDVRWSVQWWAALTSVVAGLMSVPALIISLNALELGQQQRADALAQRAEDKKREAQAKAEADAIAKIAFPSRIHIADEAYGTVPDAWSWNVRNANSRRAYVYVLHRPTKLPTELWEVIVEPCSEGQIVLQESASKLDDTGGSQELTIANASVIWTEGQTWTRPTRTSPPEPIPVFDDWIGLDTWPDDVAFTIHSLPLKVARRGITPCT</sequence>
<organism evidence="2 3">
    <name type="scientific">Nonomuraea rubra</name>
    <dbReference type="NCBI Taxonomy" id="46180"/>
    <lineage>
        <taxon>Bacteria</taxon>
        <taxon>Bacillati</taxon>
        <taxon>Actinomycetota</taxon>
        <taxon>Actinomycetes</taxon>
        <taxon>Streptosporangiales</taxon>
        <taxon>Streptosporangiaceae</taxon>
        <taxon>Nonomuraea</taxon>
    </lineage>
</organism>
<reference evidence="2 3" key="1">
    <citation type="submission" date="2020-08" db="EMBL/GenBank/DDBJ databases">
        <title>Sequencing the genomes of 1000 actinobacteria strains.</title>
        <authorList>
            <person name="Klenk H.-P."/>
        </authorList>
    </citation>
    <scope>NUCLEOTIDE SEQUENCE [LARGE SCALE GENOMIC DNA]</scope>
    <source>
        <strain evidence="2 3">DSM 43768</strain>
    </source>
</reference>
<keyword evidence="1" id="KW-0812">Transmembrane</keyword>
<feature type="transmembrane region" description="Helical" evidence="1">
    <location>
        <begin position="21"/>
        <end position="46"/>
    </location>
</feature>
<evidence type="ECO:0000256" key="1">
    <source>
        <dbReference type="SAM" id="Phobius"/>
    </source>
</evidence>
<keyword evidence="1" id="KW-0472">Membrane</keyword>
<dbReference type="EMBL" id="JACHMI010000002">
    <property type="protein sequence ID" value="MBB6557270.1"/>
    <property type="molecule type" value="Genomic_DNA"/>
</dbReference>